<keyword evidence="2 3" id="KW-0326">Glycosidase</keyword>
<accession>A0A556QSD7</accession>
<dbReference type="GO" id="GO:0004553">
    <property type="term" value="F:hydrolase activity, hydrolyzing O-glycosyl compounds"/>
    <property type="evidence" value="ECO:0007669"/>
    <property type="project" value="InterPro"/>
</dbReference>
<dbReference type="PANTHER" id="PTHR34142">
    <property type="entry name" value="ENDO-BETA-1,4-GLUCANASE A"/>
    <property type="match status" value="1"/>
</dbReference>
<comment type="caution">
    <text evidence="6">The sequence shown here is derived from an EMBL/GenBank/DDBJ whole genome shotgun (WGS) entry which is preliminary data.</text>
</comment>
<name>A0A556QSD7_9BACT</name>
<sequence>MLTPSSLFRLCLGLAGSSLAMLSTPLHAQPASVPGAPPELRVQGNRLVTVKDGKEVWLQGVNVPSLDWGVKGESLLLSVAKVVDEWKGNVIRLPVKEEFWFGKGTKHNTRSDGGQSYRDLVDKAIALASSKGAYVVLDLHRYRAPRKEYLDFWTDAATRYKNNPAVLFDLLNEPHGITWQIWRDGGFVEEKKKAGDEDAFLTPEEKLNNKHGFQSPGMQAMIDAVRATGAKNIVVIGGLDYAYDLSGVVNGFALTDKSGNGIMYASHVYPWKKGWQKKLLDAAAKHPILLGEVGADANKMKFIPANAQEDAATWVPAMLGLIQKHRLNWTGWAFHPKASPRMLLDWDYTPTPFWGQPAKDALSGKQFPAPDRLR</sequence>
<comment type="similarity">
    <text evidence="3">Belongs to the glycosyl hydrolase 5 (cellulase A) family.</text>
</comment>
<dbReference type="Pfam" id="PF00150">
    <property type="entry name" value="Cellulase"/>
    <property type="match status" value="1"/>
</dbReference>
<dbReference type="AlphaFoldDB" id="A0A556QSD7"/>
<evidence type="ECO:0000313" key="6">
    <source>
        <dbReference type="EMBL" id="TSJ79555.1"/>
    </source>
</evidence>
<dbReference type="InterPro" id="IPR017853">
    <property type="entry name" value="GH"/>
</dbReference>
<dbReference type="GO" id="GO:0009251">
    <property type="term" value="P:glucan catabolic process"/>
    <property type="evidence" value="ECO:0007669"/>
    <property type="project" value="TreeGrafter"/>
</dbReference>
<feature type="domain" description="Glycoside hydrolase family 5" evidence="5">
    <location>
        <begin position="52"/>
        <end position="337"/>
    </location>
</feature>
<protein>
    <submittedName>
        <fullName evidence="6">Glycoside hydrolase family 5 protein</fullName>
    </submittedName>
</protein>
<feature type="signal peptide" evidence="4">
    <location>
        <begin position="1"/>
        <end position="28"/>
    </location>
</feature>
<keyword evidence="1 3" id="KW-0378">Hydrolase</keyword>
<dbReference type="InterPro" id="IPR001547">
    <property type="entry name" value="Glyco_hydro_5"/>
</dbReference>
<dbReference type="Proteomes" id="UP000315648">
    <property type="component" value="Unassembled WGS sequence"/>
</dbReference>
<evidence type="ECO:0000313" key="7">
    <source>
        <dbReference type="Proteomes" id="UP000315648"/>
    </source>
</evidence>
<dbReference type="InterPro" id="IPR018087">
    <property type="entry name" value="Glyco_hydro_5_CS"/>
</dbReference>
<dbReference type="PANTHER" id="PTHR34142:SF1">
    <property type="entry name" value="GLYCOSIDE HYDROLASE FAMILY 5 DOMAIN-CONTAINING PROTEIN"/>
    <property type="match status" value="1"/>
</dbReference>
<dbReference type="PROSITE" id="PS00659">
    <property type="entry name" value="GLYCOSYL_HYDROL_F5"/>
    <property type="match status" value="1"/>
</dbReference>
<dbReference type="EMBL" id="VMBG01000001">
    <property type="protein sequence ID" value="TSJ79555.1"/>
    <property type="molecule type" value="Genomic_DNA"/>
</dbReference>
<gene>
    <name evidence="6" type="ORF">FPL22_09795</name>
</gene>
<evidence type="ECO:0000256" key="2">
    <source>
        <dbReference type="ARBA" id="ARBA00023295"/>
    </source>
</evidence>
<evidence type="ECO:0000256" key="1">
    <source>
        <dbReference type="ARBA" id="ARBA00022801"/>
    </source>
</evidence>
<evidence type="ECO:0000256" key="4">
    <source>
        <dbReference type="SAM" id="SignalP"/>
    </source>
</evidence>
<evidence type="ECO:0000256" key="3">
    <source>
        <dbReference type="RuleBase" id="RU361153"/>
    </source>
</evidence>
<keyword evidence="4" id="KW-0732">Signal</keyword>
<dbReference type="RefSeq" id="WP_144230096.1">
    <property type="nucleotide sequence ID" value="NZ_CBCRVV010000038.1"/>
</dbReference>
<dbReference type="OrthoDB" id="182870at2"/>
<evidence type="ECO:0000259" key="5">
    <source>
        <dbReference type="Pfam" id="PF00150"/>
    </source>
</evidence>
<reference evidence="6 7" key="1">
    <citation type="submission" date="2019-07" db="EMBL/GenBank/DDBJ databases">
        <title>Description of 53C-WASEF.</title>
        <authorList>
            <person name="Pitt A."/>
            <person name="Hahn M.W."/>
        </authorList>
    </citation>
    <scope>NUCLEOTIDE SEQUENCE [LARGE SCALE GENOMIC DNA]</scope>
    <source>
        <strain evidence="6 7">53C-WASEF</strain>
    </source>
</reference>
<proteinExistence type="inferred from homology"/>
<dbReference type="SUPFAM" id="SSF51445">
    <property type="entry name" value="(Trans)glycosidases"/>
    <property type="match status" value="1"/>
</dbReference>
<keyword evidence="7" id="KW-1185">Reference proteome</keyword>
<feature type="chain" id="PRO_5021808123" evidence="4">
    <location>
        <begin position="29"/>
        <end position="374"/>
    </location>
</feature>
<organism evidence="6 7">
    <name type="scientific">Rariglobus hedericola</name>
    <dbReference type="NCBI Taxonomy" id="2597822"/>
    <lineage>
        <taxon>Bacteria</taxon>
        <taxon>Pseudomonadati</taxon>
        <taxon>Verrucomicrobiota</taxon>
        <taxon>Opitutia</taxon>
        <taxon>Opitutales</taxon>
        <taxon>Opitutaceae</taxon>
        <taxon>Rariglobus</taxon>
    </lineage>
</organism>
<dbReference type="Gene3D" id="3.20.20.80">
    <property type="entry name" value="Glycosidases"/>
    <property type="match status" value="1"/>
</dbReference>